<gene>
    <name evidence="3" type="ORF">AB4Y30_13735</name>
</gene>
<dbReference type="GO" id="GO:0046872">
    <property type="term" value="F:metal ion binding"/>
    <property type="evidence" value="ECO:0007669"/>
    <property type="project" value="UniProtKB-KW"/>
</dbReference>
<dbReference type="InterPro" id="IPR051610">
    <property type="entry name" value="GPI/OXD"/>
</dbReference>
<dbReference type="Gene3D" id="2.60.120.10">
    <property type="entry name" value="Jelly Rolls"/>
    <property type="match status" value="1"/>
</dbReference>
<dbReference type="InterPro" id="IPR011051">
    <property type="entry name" value="RmlC_Cupin_sf"/>
</dbReference>
<dbReference type="InterPro" id="IPR014710">
    <property type="entry name" value="RmlC-like_jellyroll"/>
</dbReference>
<protein>
    <submittedName>
        <fullName evidence="3">Cupin domain-containing protein</fullName>
    </submittedName>
</protein>
<dbReference type="RefSeq" id="WP_368652785.1">
    <property type="nucleotide sequence ID" value="NZ_CP162599.1"/>
</dbReference>
<evidence type="ECO:0000313" key="3">
    <source>
        <dbReference type="EMBL" id="XDK32063.1"/>
    </source>
</evidence>
<evidence type="ECO:0000256" key="1">
    <source>
        <dbReference type="ARBA" id="ARBA00022723"/>
    </source>
</evidence>
<reference evidence="3" key="1">
    <citation type="submission" date="2024-07" db="EMBL/GenBank/DDBJ databases">
        <title>Halotolerant mesophilic bacterium Ornithinibacillus sp. 4-3, sp. nov., isolated from soil.</title>
        <authorList>
            <person name="Sidarenka A.V."/>
            <person name="Guliayeva D.E."/>
            <person name="Leanovich S.I."/>
            <person name="Hileuskaya K.S."/>
            <person name="Akhremchuk A.E."/>
            <person name="Sikolenko M.A."/>
            <person name="Valentovich L.N."/>
        </authorList>
    </citation>
    <scope>NUCLEOTIDE SEQUENCE</scope>
    <source>
        <strain evidence="3">4-3</strain>
    </source>
</reference>
<name>A0AB39HNU8_9BACI</name>
<accession>A0AB39HNU8</accession>
<dbReference type="SUPFAM" id="SSF51182">
    <property type="entry name" value="RmlC-like cupins"/>
    <property type="match status" value="1"/>
</dbReference>
<sequence length="114" mass="13345">MKISKDNAEHYLWGNQCDGWHLVKNKELSIIHERMPAHTTEVRHYHNRARQFFFILSGTATMEMEGEYITLHAKEGVEIPPLIPHQMMNKSDEEVEFLVVSQPNSRGDRILTEE</sequence>
<dbReference type="PANTHER" id="PTHR35848">
    <property type="entry name" value="OXALATE-BINDING PROTEIN"/>
    <property type="match status" value="1"/>
</dbReference>
<dbReference type="EMBL" id="CP162599">
    <property type="protein sequence ID" value="XDK32063.1"/>
    <property type="molecule type" value="Genomic_DNA"/>
</dbReference>
<feature type="domain" description="Cupin type-2" evidence="2">
    <location>
        <begin position="33"/>
        <end position="100"/>
    </location>
</feature>
<dbReference type="AlphaFoldDB" id="A0AB39HNU8"/>
<dbReference type="InterPro" id="IPR013096">
    <property type="entry name" value="Cupin_2"/>
</dbReference>
<dbReference type="PANTHER" id="PTHR35848:SF9">
    <property type="entry name" value="SLL1358 PROTEIN"/>
    <property type="match status" value="1"/>
</dbReference>
<evidence type="ECO:0000259" key="2">
    <source>
        <dbReference type="Pfam" id="PF07883"/>
    </source>
</evidence>
<proteinExistence type="predicted"/>
<dbReference type="Pfam" id="PF07883">
    <property type="entry name" value="Cupin_2"/>
    <property type="match status" value="1"/>
</dbReference>
<keyword evidence="1" id="KW-0479">Metal-binding</keyword>
<organism evidence="3">
    <name type="scientific">Ornithinibacillus sp. 4-3</name>
    <dbReference type="NCBI Taxonomy" id="3231488"/>
    <lineage>
        <taxon>Bacteria</taxon>
        <taxon>Bacillati</taxon>
        <taxon>Bacillota</taxon>
        <taxon>Bacilli</taxon>
        <taxon>Bacillales</taxon>
        <taxon>Bacillaceae</taxon>
        <taxon>Ornithinibacillus</taxon>
    </lineage>
</organism>